<evidence type="ECO:0000256" key="1">
    <source>
        <dbReference type="SAM" id="MobiDB-lite"/>
    </source>
</evidence>
<feature type="region of interest" description="Disordered" evidence="1">
    <location>
        <begin position="261"/>
        <end position="290"/>
    </location>
</feature>
<dbReference type="Proteomes" id="UP000233551">
    <property type="component" value="Unassembled WGS sequence"/>
</dbReference>
<comment type="caution">
    <text evidence="2">The sequence shown here is derived from an EMBL/GenBank/DDBJ whole genome shotgun (WGS) entry which is preliminary data.</text>
</comment>
<evidence type="ECO:0000313" key="2">
    <source>
        <dbReference type="EMBL" id="PKI57313.1"/>
    </source>
</evidence>
<dbReference type="AlphaFoldDB" id="A0A2I0JMZ3"/>
<sequence length="422" mass="45768">MKLKVLTHLRVVTIIPMPRGVNRVVRRRGEATKSLGALGEGERHTRGRGGHRRWLCSVEWLLGHALLVTIRERVLGGPSKDVGTTCLSRGGKKLIERWKTRGATPLPRARADRYLEGPKARESLLLDSCGLSKVNSFYRPSACPHSVSVVLICFVVRDGTIDSTASAANGKLEMTRGPAGQGRAALPAARDPAGQIFFLKKKRFGQAGQAGQGRAALPAARDPAGQIFFLKKKRFGQAGQAGQGRAALPAARDPAGQIFFLKKKDSGKPGRPGRAGQRSPTVRDPRWPRKPQITIFAISAKSAEISTEKVPIDHGETSTAPKAISCVHSGCCRGVQGREPSPPASSPPLPPIPAALRLTGLGPFPFLRRSSPFRPNTLQSDPALFRAVFSFWWAVRSDPIVRHFFPIYREASQLSELGKFST</sequence>
<accession>A0A2I0JMZ3</accession>
<protein>
    <submittedName>
        <fullName evidence="2">Uncharacterized protein</fullName>
    </submittedName>
</protein>
<gene>
    <name evidence="2" type="ORF">CRG98_022312</name>
</gene>
<proteinExistence type="predicted"/>
<reference evidence="2 3" key="1">
    <citation type="submission" date="2017-11" db="EMBL/GenBank/DDBJ databases">
        <title>De-novo sequencing of pomegranate (Punica granatum L.) genome.</title>
        <authorList>
            <person name="Akparov Z."/>
            <person name="Amiraslanov A."/>
            <person name="Hajiyeva S."/>
            <person name="Abbasov M."/>
            <person name="Kaur K."/>
            <person name="Hamwieh A."/>
            <person name="Solovyev V."/>
            <person name="Salamov A."/>
            <person name="Braich B."/>
            <person name="Kosarev P."/>
            <person name="Mahmoud A."/>
            <person name="Hajiyev E."/>
            <person name="Babayeva S."/>
            <person name="Izzatullayeva V."/>
            <person name="Mammadov A."/>
            <person name="Mammadov A."/>
            <person name="Sharifova S."/>
            <person name="Ojaghi J."/>
            <person name="Eynullazada K."/>
            <person name="Bayramov B."/>
            <person name="Abdulazimova A."/>
            <person name="Shahmuradov I."/>
        </authorList>
    </citation>
    <scope>NUCLEOTIDE SEQUENCE [LARGE SCALE GENOMIC DNA]</scope>
    <source>
        <strain evidence="3">cv. AG2017</strain>
        <tissue evidence="2">Leaf</tissue>
    </source>
</reference>
<keyword evidence="3" id="KW-1185">Reference proteome</keyword>
<evidence type="ECO:0000313" key="3">
    <source>
        <dbReference type="Proteomes" id="UP000233551"/>
    </source>
</evidence>
<dbReference type="EMBL" id="PGOL01001513">
    <property type="protein sequence ID" value="PKI57313.1"/>
    <property type="molecule type" value="Genomic_DNA"/>
</dbReference>
<name>A0A2I0JMZ3_PUNGR</name>
<organism evidence="2 3">
    <name type="scientific">Punica granatum</name>
    <name type="common">Pomegranate</name>
    <dbReference type="NCBI Taxonomy" id="22663"/>
    <lineage>
        <taxon>Eukaryota</taxon>
        <taxon>Viridiplantae</taxon>
        <taxon>Streptophyta</taxon>
        <taxon>Embryophyta</taxon>
        <taxon>Tracheophyta</taxon>
        <taxon>Spermatophyta</taxon>
        <taxon>Magnoliopsida</taxon>
        <taxon>eudicotyledons</taxon>
        <taxon>Gunneridae</taxon>
        <taxon>Pentapetalae</taxon>
        <taxon>rosids</taxon>
        <taxon>malvids</taxon>
        <taxon>Myrtales</taxon>
        <taxon>Lythraceae</taxon>
        <taxon>Punica</taxon>
    </lineage>
</organism>